<organism evidence="2">
    <name type="scientific">Pyramimonas orientalis virus</name>
    <name type="common">PoV01</name>
    <dbReference type="NCBI Taxonomy" id="455367"/>
    <lineage>
        <taxon>Viruses</taxon>
        <taxon>Varidnaviria</taxon>
        <taxon>Bamfordvirae</taxon>
        <taxon>Nucleocytoviricota</taxon>
        <taxon>Megaviricetes</taxon>
        <taxon>Imitervirales</taxon>
        <taxon>Allomimiviridae</taxon>
        <taxon>Heliosvirus</taxon>
        <taxon>Heliosvirus raunefjordenense</taxon>
    </lineage>
</organism>
<protein>
    <submittedName>
        <fullName evidence="2">Uncharacterized protein</fullName>
    </submittedName>
</protein>
<name>A0A7M3UNZ1_POV01</name>
<gene>
    <name evidence="2" type="ORF">HWQ62_00302</name>
</gene>
<accession>A0A7M3UNZ1</accession>
<keyword evidence="1" id="KW-0812">Transmembrane</keyword>
<sequence>MFEKLNLFYFVMSFCVGILVVYASQPKTQIVYKFPSPTNLNTKYKDNSDNCYKYEYEEVKCSKNAIPQPIIEDFKKNTLG</sequence>
<organismHost>
    <name type="scientific">Pyramimonas plurioculata</name>
    <dbReference type="NCBI Taxonomy" id="36893"/>
</organismHost>
<dbReference type="EMBL" id="MT663537">
    <property type="protein sequence ID" value="QOI90438.1"/>
    <property type="molecule type" value="Genomic_DNA"/>
</dbReference>
<evidence type="ECO:0000313" key="2">
    <source>
        <dbReference type="EMBL" id="QOI90438.1"/>
    </source>
</evidence>
<feature type="transmembrane region" description="Helical" evidence="1">
    <location>
        <begin position="6"/>
        <end position="24"/>
    </location>
</feature>
<proteinExistence type="predicted"/>
<keyword evidence="1" id="KW-1133">Transmembrane helix</keyword>
<evidence type="ECO:0000256" key="1">
    <source>
        <dbReference type="SAM" id="Phobius"/>
    </source>
</evidence>
<keyword evidence="1" id="KW-0472">Membrane</keyword>
<reference evidence="2" key="1">
    <citation type="submission" date="2020-06" db="EMBL/GenBank/DDBJ databases">
        <title>Lateral gene transfer of anion-conducting channel rhodopsins between green algae and giant viruses.</title>
        <authorList>
            <person name="Rozenberg A."/>
            <person name="Oppermann J."/>
            <person name="Wietek J."/>
            <person name="Fernandez Lahore R.G."/>
            <person name="Sandaa R.-A."/>
            <person name="Bratbak G."/>
            <person name="Hegemann P."/>
            <person name="Beja O."/>
        </authorList>
    </citation>
    <scope>NUCLEOTIDE SEQUENCE</scope>
    <source>
        <strain evidence="2">01B</strain>
    </source>
</reference>